<sequence>MVLELAIKAIRTNVHGTTYNHLTQHMAYADDVVLTTRTKNTLAGSLQEFEEAAKKLGLLINAKKTVNMKTARDPSKEKNFIKFMNYNFVME</sequence>
<dbReference type="EMBL" id="ACPB03002375">
    <property type="status" value="NOT_ANNOTATED_CDS"/>
    <property type="molecule type" value="Genomic_DNA"/>
</dbReference>
<name>T1HC27_RHOPR</name>
<reference evidence="1" key="1">
    <citation type="submission" date="2015-05" db="UniProtKB">
        <authorList>
            <consortium name="EnsemblMetazoa"/>
        </authorList>
    </citation>
    <scope>IDENTIFICATION</scope>
</reference>
<dbReference type="InParanoid" id="T1HC27"/>
<organism evidence="1 2">
    <name type="scientific">Rhodnius prolixus</name>
    <name type="common">Triatomid bug</name>
    <dbReference type="NCBI Taxonomy" id="13249"/>
    <lineage>
        <taxon>Eukaryota</taxon>
        <taxon>Metazoa</taxon>
        <taxon>Ecdysozoa</taxon>
        <taxon>Arthropoda</taxon>
        <taxon>Hexapoda</taxon>
        <taxon>Insecta</taxon>
        <taxon>Pterygota</taxon>
        <taxon>Neoptera</taxon>
        <taxon>Paraneoptera</taxon>
        <taxon>Hemiptera</taxon>
        <taxon>Heteroptera</taxon>
        <taxon>Panheteroptera</taxon>
        <taxon>Cimicomorpha</taxon>
        <taxon>Reduviidae</taxon>
        <taxon>Triatominae</taxon>
        <taxon>Rhodnius</taxon>
    </lineage>
</organism>
<evidence type="ECO:0000313" key="1">
    <source>
        <dbReference type="EnsemblMetazoa" id="RPRC001589-PA"/>
    </source>
</evidence>
<proteinExistence type="predicted"/>
<protein>
    <submittedName>
        <fullName evidence="1">Reverse transcriptase domain-containing protein</fullName>
    </submittedName>
</protein>
<dbReference type="AlphaFoldDB" id="T1HC27"/>
<dbReference type="HOGENOM" id="CLU_2429819_0_0_1"/>
<dbReference type="GO" id="GO:0071897">
    <property type="term" value="P:DNA biosynthetic process"/>
    <property type="evidence" value="ECO:0007669"/>
    <property type="project" value="UniProtKB-ARBA"/>
</dbReference>
<dbReference type="InterPro" id="IPR043502">
    <property type="entry name" value="DNA/RNA_pol_sf"/>
</dbReference>
<dbReference type="PROSITE" id="PS50878">
    <property type="entry name" value="RT_POL"/>
    <property type="match status" value="1"/>
</dbReference>
<dbReference type="InterPro" id="IPR000477">
    <property type="entry name" value="RT_dom"/>
</dbReference>
<dbReference type="VEuPathDB" id="VectorBase:RPRC001589"/>
<dbReference type="SUPFAM" id="SSF56672">
    <property type="entry name" value="DNA/RNA polymerases"/>
    <property type="match status" value="1"/>
</dbReference>
<accession>T1HC27</accession>
<evidence type="ECO:0000313" key="2">
    <source>
        <dbReference type="Proteomes" id="UP000015103"/>
    </source>
</evidence>
<keyword evidence="2" id="KW-1185">Reference proteome</keyword>
<dbReference type="Pfam" id="PF00078">
    <property type="entry name" value="RVT_1"/>
    <property type="match status" value="1"/>
</dbReference>
<dbReference type="Proteomes" id="UP000015103">
    <property type="component" value="Unassembled WGS sequence"/>
</dbReference>
<dbReference type="EnsemblMetazoa" id="RPRC001589-RA">
    <property type="protein sequence ID" value="RPRC001589-PA"/>
    <property type="gene ID" value="RPRC001589"/>
</dbReference>